<proteinExistence type="predicted"/>
<gene>
    <name evidence="1" type="ORF">ACHAWO_004841</name>
</gene>
<dbReference type="EMBL" id="JALLPJ020000511">
    <property type="protein sequence ID" value="KAL3790084.1"/>
    <property type="molecule type" value="Genomic_DNA"/>
</dbReference>
<comment type="caution">
    <text evidence="1">The sequence shown here is derived from an EMBL/GenBank/DDBJ whole genome shotgun (WGS) entry which is preliminary data.</text>
</comment>
<reference evidence="1 2" key="1">
    <citation type="submission" date="2024-10" db="EMBL/GenBank/DDBJ databases">
        <title>Updated reference genomes for cyclostephanoid diatoms.</title>
        <authorList>
            <person name="Roberts W.R."/>
            <person name="Alverson A.J."/>
        </authorList>
    </citation>
    <scope>NUCLEOTIDE SEQUENCE [LARGE SCALE GENOMIC DNA]</scope>
    <source>
        <strain evidence="1 2">AJA010-31</strain>
    </source>
</reference>
<evidence type="ECO:0000313" key="2">
    <source>
        <dbReference type="Proteomes" id="UP001530400"/>
    </source>
</evidence>
<keyword evidence="2" id="KW-1185">Reference proteome</keyword>
<dbReference type="AlphaFoldDB" id="A0ABD3PQV1"/>
<dbReference type="Proteomes" id="UP001530400">
    <property type="component" value="Unassembled WGS sequence"/>
</dbReference>
<evidence type="ECO:0000313" key="1">
    <source>
        <dbReference type="EMBL" id="KAL3790084.1"/>
    </source>
</evidence>
<name>A0ABD3PQV1_9STRA</name>
<protein>
    <submittedName>
        <fullName evidence="1">Uncharacterized protein</fullName>
    </submittedName>
</protein>
<sequence>MAGVVFNNKHSVQAWLTALNEPEVNRFVPDFVALFLLAEPKFESVELELIDTQLRLRLDSRHWTWPQLISPTSWCIPIEHAMADTDGVEWAAGFLSHDAFEGRYGYDGTHQRLKKSIKNVRAAMEGGIDVTFPAQLHPKANAVFKMQLKLTVEQCLGFLDALSPLFKRVSRSGLSAKENWLRVLAFAKHVFDDVANVRTINSEATMGSMVWALFRTSELLKSYQTHRWVGHPQTSFILVFTSSQKKGKAQKEMQSALDTLKSTTSCLEREVNKVKEDQKEMKCKNPSLA</sequence>
<accession>A0ABD3PQV1</accession>
<organism evidence="1 2">
    <name type="scientific">Cyclotella atomus</name>
    <dbReference type="NCBI Taxonomy" id="382360"/>
    <lineage>
        <taxon>Eukaryota</taxon>
        <taxon>Sar</taxon>
        <taxon>Stramenopiles</taxon>
        <taxon>Ochrophyta</taxon>
        <taxon>Bacillariophyta</taxon>
        <taxon>Coscinodiscophyceae</taxon>
        <taxon>Thalassiosirophycidae</taxon>
        <taxon>Stephanodiscales</taxon>
        <taxon>Stephanodiscaceae</taxon>
        <taxon>Cyclotella</taxon>
    </lineage>
</organism>